<keyword evidence="6 11" id="KW-0812">Transmembrane</keyword>
<name>A0A5C5G200_9BASI</name>
<feature type="region of interest" description="Disordered" evidence="10">
    <location>
        <begin position="50"/>
        <end position="102"/>
    </location>
</feature>
<reference evidence="13 14" key="1">
    <citation type="submission" date="2019-03" db="EMBL/GenBank/DDBJ databases">
        <title>Rhodosporidium diobovatum UCD-FST 08-225 genome sequencing, assembly, and annotation.</title>
        <authorList>
            <person name="Fakankun I.U."/>
            <person name="Fristensky B."/>
            <person name="Levin D.B."/>
        </authorList>
    </citation>
    <scope>NUCLEOTIDE SEQUENCE [LARGE SCALE GENOMIC DNA]</scope>
    <source>
        <strain evidence="13 14">UCD-FST 08-225</strain>
    </source>
</reference>
<feature type="region of interest" description="Disordered" evidence="10">
    <location>
        <begin position="1"/>
        <end position="32"/>
    </location>
</feature>
<dbReference type="OrthoDB" id="370884at2759"/>
<evidence type="ECO:0000256" key="7">
    <source>
        <dbReference type="ARBA" id="ARBA00022989"/>
    </source>
</evidence>
<dbReference type="InterPro" id="IPR004835">
    <property type="entry name" value="Chitin_synth"/>
</dbReference>
<feature type="compositionally biased region" description="Polar residues" evidence="10">
    <location>
        <begin position="1224"/>
        <end position="1234"/>
    </location>
</feature>
<dbReference type="Proteomes" id="UP000311382">
    <property type="component" value="Unassembled WGS sequence"/>
</dbReference>
<feature type="compositionally biased region" description="Polar residues" evidence="10">
    <location>
        <begin position="1305"/>
        <end position="1315"/>
    </location>
</feature>
<evidence type="ECO:0000256" key="6">
    <source>
        <dbReference type="ARBA" id="ARBA00022692"/>
    </source>
</evidence>
<keyword evidence="4" id="KW-0328">Glycosyltransferase</keyword>
<dbReference type="STRING" id="5288.A0A5C5G200"/>
<keyword evidence="3" id="KW-1003">Cell membrane</keyword>
<evidence type="ECO:0000256" key="2">
    <source>
        <dbReference type="ARBA" id="ARBA00012543"/>
    </source>
</evidence>
<feature type="compositionally biased region" description="Low complexity" evidence="10">
    <location>
        <begin position="1235"/>
        <end position="1260"/>
    </location>
</feature>
<feature type="region of interest" description="Disordered" evidence="10">
    <location>
        <begin position="1156"/>
        <end position="1353"/>
    </location>
</feature>
<feature type="compositionally biased region" description="Polar residues" evidence="10">
    <location>
        <begin position="1175"/>
        <end position="1213"/>
    </location>
</feature>
<evidence type="ECO:0000256" key="11">
    <source>
        <dbReference type="SAM" id="Phobius"/>
    </source>
</evidence>
<evidence type="ECO:0000256" key="5">
    <source>
        <dbReference type="ARBA" id="ARBA00022679"/>
    </source>
</evidence>
<feature type="transmembrane region" description="Helical" evidence="11">
    <location>
        <begin position="985"/>
        <end position="1006"/>
    </location>
</feature>
<feature type="transmembrane region" description="Helical" evidence="11">
    <location>
        <begin position="960"/>
        <end position="979"/>
    </location>
</feature>
<evidence type="ECO:0000313" key="13">
    <source>
        <dbReference type="EMBL" id="TNY22925.1"/>
    </source>
</evidence>
<comment type="caution">
    <text evidence="13">The sequence shown here is derived from an EMBL/GenBank/DDBJ whole genome shotgun (WGS) entry which is preliminary data.</text>
</comment>
<keyword evidence="5" id="KW-0808">Transferase</keyword>
<evidence type="ECO:0000256" key="3">
    <source>
        <dbReference type="ARBA" id="ARBA00022475"/>
    </source>
</evidence>
<dbReference type="InterPro" id="IPR036400">
    <property type="entry name" value="Cyt_B5-like_heme/steroid_sf"/>
</dbReference>
<dbReference type="Pfam" id="PF03142">
    <property type="entry name" value="Chitin_synth_2"/>
    <property type="match status" value="1"/>
</dbReference>
<evidence type="ECO:0000256" key="9">
    <source>
        <dbReference type="ARBA" id="ARBA00023180"/>
    </source>
</evidence>
<dbReference type="GO" id="GO:0005886">
    <property type="term" value="C:plasma membrane"/>
    <property type="evidence" value="ECO:0007669"/>
    <property type="project" value="UniProtKB-SubCell"/>
</dbReference>
<proteinExistence type="predicted"/>
<protein>
    <recommendedName>
        <fullName evidence="2">chitin synthase</fullName>
        <ecNumber evidence="2">2.4.1.16</ecNumber>
    </recommendedName>
</protein>
<evidence type="ECO:0000256" key="8">
    <source>
        <dbReference type="ARBA" id="ARBA00023136"/>
    </source>
</evidence>
<dbReference type="SMART" id="SM01117">
    <property type="entry name" value="Cyt-b5"/>
    <property type="match status" value="1"/>
</dbReference>
<dbReference type="GO" id="GO:0006031">
    <property type="term" value="P:chitin biosynthetic process"/>
    <property type="evidence" value="ECO:0007669"/>
    <property type="project" value="TreeGrafter"/>
</dbReference>
<keyword evidence="8 11" id="KW-0472">Membrane</keyword>
<feature type="transmembrane region" description="Helical" evidence="11">
    <location>
        <begin position="926"/>
        <end position="948"/>
    </location>
</feature>
<dbReference type="InterPro" id="IPR001199">
    <property type="entry name" value="Cyt_B5-like_heme/steroid-bd"/>
</dbReference>
<evidence type="ECO:0000313" key="14">
    <source>
        <dbReference type="Proteomes" id="UP000311382"/>
    </source>
</evidence>
<dbReference type="Pfam" id="PF22997">
    <property type="entry name" value="CHS4"/>
    <property type="match status" value="1"/>
</dbReference>
<evidence type="ECO:0000259" key="12">
    <source>
        <dbReference type="SMART" id="SM01117"/>
    </source>
</evidence>
<evidence type="ECO:0000256" key="1">
    <source>
        <dbReference type="ARBA" id="ARBA00004651"/>
    </source>
</evidence>
<feature type="region of interest" description="Disordered" evidence="10">
    <location>
        <begin position="1072"/>
        <end position="1112"/>
    </location>
</feature>
<dbReference type="PANTHER" id="PTHR22914">
    <property type="entry name" value="CHITIN SYNTHASE"/>
    <property type="match status" value="1"/>
</dbReference>
<dbReference type="PANTHER" id="PTHR22914:SF41">
    <property type="entry name" value="CHITIN SYNTHASE 7"/>
    <property type="match status" value="1"/>
</dbReference>
<keyword evidence="9" id="KW-0325">Glycoprotein</keyword>
<accession>A0A5C5G200</accession>
<sequence>MAYPSRNPNAPHYSRQQTYESDPGAFHSTSYPSAPAHSAYTVDPTARYGIHDTAGSSSGVAGPSGVNRRQTVRGAQRGTVRDPSANPRNSLAPARGLTRGKTLTRPDRFVAPAPLIAPAGLGKAGKQGGNVQTTLVDGVPTLVTKEPWWNPWSLFVEVSTFWAPRPLLRKFGMTDPTKQRAWKEKCALCEISLFMMAVIGFITMGLQRTLCPQSGHNSVGHFQRLGTVPGYVGINGWNMQVGSSTPASLSGPANSFGGTDETGLFDRSDDDFPACEGIKQPYATVNLCVSDTVGNATSCTLKAPTEKYLASLGLTNTTQQVGYDWAQLSNLTNYIVIDGNVLNLTPYTNAHPTPLTNDTVDALLRNVLADGSGNSRDATRAFYNTAEFKQAAKCLEERYYAGHIDKVTPGCFIANLFLYVSLILIMGIILARFFMALVFSWYLADRMVQKPRNLKRNVVSPAVLPEGANIDVANVTGAAPWTEAHVKRQQTLRLRKGGKRGAGQSEKAGLGLAAPAPAAAAAAARDLSEKGARYVAGGSVPLGTDGMISMASIGAELFAVCLVTCYSEGHDGIKTTLDSIAGTNYSDARKLLFVVCDGMITGSGEKMSTPDVVVSLIERDPRFGDPVPMSYVAVADGSKAHNQAMVYAGHYTQVAGHRTPIIVVVKCGTPAEATEAKPGNRGKRDSQMILMNFFGRVTYNDRMCPLDFDLFRKTQSLMGVTPDFFEVCLMVDADTMCYPDSLGYLVRTMQNDNMIMGVCGETRIANKRQSWVTMIQVFEYFISHHQAKAFESVFGGVTCLPGCFSMYRIKARKQDDGDWFPVLVSPAITSEYSQSVVTTLHQKNLLLLGEDRFLSTILLRTFPNRKMMFCPKARCRTVVPDTFNVLLSQRRRWINSTIHNLMELVLVRNLCGTFCFSMQFVTFIDLIGTIVLPIAICLTYALVINTIINPPSSFGDAIPLVLLVGVLGLPAVLVILSTLKFVYVGWMLIYLVALPIWNMVLPLYAFSRFDDFSWGETRRVAGEVKGAGDDHGAASGVSAASAVPLRRWEDWEKSRLRKIRRDERRRRDFERQFGSRAVHSQQSLRDVGGGGSTYAESETASSFGGPDEDRWGAQIGAYNEDATSGNVPPPVGLYSVEELDDDDEATLNQHDLVNVLDGGWDDASPLGSPSPSPSQGTHFGRSTASGYSTPSEQPYSPPQSHSGHAQRGWTLSDTPLAAPGMGHSLSSQSQLPLNASTSSLSSGSARGSGGADPFSDSSAALPPPLISPLASAQALGHETSYVSHGHTAATTTATDGGVGGHTRQRSLSGSPTQARGTPLLDPLSRSPEVERGGYDWGEQQQRQQHGGGGRRLV</sequence>
<dbReference type="SUPFAM" id="SSF53448">
    <property type="entry name" value="Nucleotide-diphospho-sugar transferases"/>
    <property type="match status" value="1"/>
</dbReference>
<comment type="subcellular location">
    <subcellularLocation>
        <location evidence="1">Cell membrane</location>
        <topology evidence="1">Multi-pass membrane protein</topology>
    </subcellularLocation>
</comment>
<feature type="compositionally biased region" description="Low complexity" evidence="10">
    <location>
        <begin position="54"/>
        <end position="66"/>
    </location>
</feature>
<feature type="compositionally biased region" description="Low complexity" evidence="10">
    <location>
        <begin position="1284"/>
        <end position="1295"/>
    </location>
</feature>
<evidence type="ECO:0000256" key="4">
    <source>
        <dbReference type="ARBA" id="ARBA00022676"/>
    </source>
</evidence>
<feature type="transmembrane region" description="Helical" evidence="11">
    <location>
        <begin position="416"/>
        <end position="444"/>
    </location>
</feature>
<organism evidence="13 14">
    <name type="scientific">Rhodotorula diobovata</name>
    <dbReference type="NCBI Taxonomy" id="5288"/>
    <lineage>
        <taxon>Eukaryota</taxon>
        <taxon>Fungi</taxon>
        <taxon>Dikarya</taxon>
        <taxon>Basidiomycota</taxon>
        <taxon>Pucciniomycotina</taxon>
        <taxon>Microbotryomycetes</taxon>
        <taxon>Sporidiobolales</taxon>
        <taxon>Sporidiobolaceae</taxon>
        <taxon>Rhodotorula</taxon>
    </lineage>
</organism>
<dbReference type="GO" id="GO:0030428">
    <property type="term" value="C:cell septum"/>
    <property type="evidence" value="ECO:0007669"/>
    <property type="project" value="TreeGrafter"/>
</dbReference>
<dbReference type="InterPro" id="IPR029044">
    <property type="entry name" value="Nucleotide-diphossugar_trans"/>
</dbReference>
<dbReference type="EMBL" id="SOZI01000018">
    <property type="protein sequence ID" value="TNY22925.1"/>
    <property type="molecule type" value="Genomic_DNA"/>
</dbReference>
<dbReference type="SUPFAM" id="SSF55856">
    <property type="entry name" value="Cytochrome b5-like heme/steroid binding domain"/>
    <property type="match status" value="1"/>
</dbReference>
<keyword evidence="14" id="KW-1185">Reference proteome</keyword>
<feature type="domain" description="Cytochrome b5 heme-binding" evidence="12">
    <location>
        <begin position="323"/>
        <end position="405"/>
    </location>
</feature>
<evidence type="ECO:0000256" key="10">
    <source>
        <dbReference type="SAM" id="MobiDB-lite"/>
    </source>
</evidence>
<dbReference type="EC" id="2.4.1.16" evidence="2"/>
<dbReference type="CDD" id="cd04190">
    <property type="entry name" value="Chitin_synth_C"/>
    <property type="match status" value="1"/>
</dbReference>
<dbReference type="InterPro" id="IPR054295">
    <property type="entry name" value="CHS4-like_dom"/>
</dbReference>
<dbReference type="GO" id="GO:0004100">
    <property type="term" value="F:chitin synthase activity"/>
    <property type="evidence" value="ECO:0007669"/>
    <property type="project" value="UniProtKB-EC"/>
</dbReference>
<keyword evidence="7 11" id="KW-1133">Transmembrane helix</keyword>
<gene>
    <name evidence="13" type="ORF">DMC30DRAFT_390914</name>
</gene>